<evidence type="ECO:0000313" key="17">
    <source>
        <dbReference type="EMBL" id="XAM18435.1"/>
    </source>
</evidence>
<keyword evidence="8 15" id="KW-0963">Cytoplasm</keyword>
<dbReference type="Pfam" id="PF01502">
    <property type="entry name" value="PRA-CH"/>
    <property type="match status" value="1"/>
</dbReference>
<name>A0ABZ3F6V0_9HELI</name>
<evidence type="ECO:0000256" key="10">
    <source>
        <dbReference type="ARBA" id="ARBA00022741"/>
    </source>
</evidence>
<evidence type="ECO:0000256" key="2">
    <source>
        <dbReference type="ARBA" id="ARBA00001460"/>
    </source>
</evidence>
<dbReference type="HAMAP" id="MF_01020">
    <property type="entry name" value="HisE"/>
    <property type="match status" value="1"/>
</dbReference>
<dbReference type="PANTHER" id="PTHR42945">
    <property type="entry name" value="HISTIDINE BIOSYNTHESIS BIFUNCTIONAL PROTEIN"/>
    <property type="match status" value="1"/>
</dbReference>
<dbReference type="Pfam" id="PF01503">
    <property type="entry name" value="PRA-PH"/>
    <property type="match status" value="1"/>
</dbReference>
<dbReference type="Gene3D" id="1.10.287.1080">
    <property type="entry name" value="MazG-like"/>
    <property type="match status" value="1"/>
</dbReference>
<keyword evidence="11 15" id="KW-0378">Hydrolase</keyword>
<dbReference type="NCBIfam" id="TIGR03188">
    <property type="entry name" value="histidine_hisI"/>
    <property type="match status" value="1"/>
</dbReference>
<keyword evidence="10 15" id="KW-0547">Nucleotide-binding</keyword>
<evidence type="ECO:0000256" key="3">
    <source>
        <dbReference type="ARBA" id="ARBA00004496"/>
    </source>
</evidence>
<sequence>MQDLLGLIDWERYELIPTIVQEEQSGEILMLAYSSKQSLELTLQTQLAHYFSRSKRRIWQKGEQSGHIQHIKAIKLDCDNDSLIFIVHQIGVACHTGEKSCFFKAFTCEDSQSKQSTLMLQTSHTQGIYHILDELYHIIQERKYQNPKESYSASLLSKGINSIAKKIVEEAGELCFALKDKEESAIIYECADLLYHTLVGLAWANISPELIFQELRRRTGQSGIAEKASRTSHKDSVSND</sequence>
<dbReference type="NCBIfam" id="NF002747">
    <property type="entry name" value="PRK02759.1"/>
    <property type="match status" value="1"/>
</dbReference>
<organism evidence="17 18">
    <name type="scientific">Helicobacter mastomyrinus</name>
    <dbReference type="NCBI Taxonomy" id="287948"/>
    <lineage>
        <taxon>Bacteria</taxon>
        <taxon>Pseudomonadati</taxon>
        <taxon>Campylobacterota</taxon>
        <taxon>Epsilonproteobacteria</taxon>
        <taxon>Campylobacterales</taxon>
        <taxon>Helicobacteraceae</taxon>
        <taxon>Helicobacter</taxon>
    </lineage>
</organism>
<feature type="region of interest" description="Phosphoribosyl-AMP cyclohydrolase" evidence="15">
    <location>
        <begin position="1"/>
        <end position="131"/>
    </location>
</feature>
<comment type="pathway">
    <text evidence="4 15">Amino-acid biosynthesis; L-histidine biosynthesis; L-histidine from 5-phospho-alpha-D-ribose 1-diphosphate: step 3/9.</text>
</comment>
<evidence type="ECO:0000256" key="11">
    <source>
        <dbReference type="ARBA" id="ARBA00022801"/>
    </source>
</evidence>
<dbReference type="SUPFAM" id="SSF101386">
    <property type="entry name" value="all-alpha NTP pyrophosphatases"/>
    <property type="match status" value="1"/>
</dbReference>
<dbReference type="EMBL" id="CP145316">
    <property type="protein sequence ID" value="XAM18435.1"/>
    <property type="molecule type" value="Genomic_DNA"/>
</dbReference>
<evidence type="ECO:0000256" key="6">
    <source>
        <dbReference type="ARBA" id="ARBA00007731"/>
    </source>
</evidence>
<dbReference type="InterPro" id="IPR038019">
    <property type="entry name" value="PRib_AMP_CycHydrolase_sf"/>
</dbReference>
<comment type="subcellular location">
    <subcellularLocation>
        <location evidence="3 15">Cytoplasm</location>
    </subcellularLocation>
</comment>
<dbReference type="HAMAP" id="MF_01019">
    <property type="entry name" value="HisIE"/>
    <property type="match status" value="1"/>
</dbReference>
<comment type="pathway">
    <text evidence="5 15">Amino-acid biosynthesis; L-histidine biosynthesis; L-histidine from 5-phospho-alpha-D-ribose 1-diphosphate: step 2/9.</text>
</comment>
<dbReference type="HAMAP" id="MF_01021">
    <property type="entry name" value="HisI"/>
    <property type="match status" value="1"/>
</dbReference>
<keyword evidence="9 15" id="KW-0028">Amino-acid biosynthesis</keyword>
<dbReference type="CDD" id="cd11534">
    <property type="entry name" value="NTP-PPase_HisIE_like"/>
    <property type="match status" value="1"/>
</dbReference>
<dbReference type="InterPro" id="IPR021130">
    <property type="entry name" value="PRib-ATP_PPHydrolase-like"/>
</dbReference>
<keyword evidence="12 15" id="KW-0067">ATP-binding</keyword>
<evidence type="ECO:0000256" key="1">
    <source>
        <dbReference type="ARBA" id="ARBA00000024"/>
    </source>
</evidence>
<dbReference type="EC" id="3.5.4.19" evidence="15"/>
<dbReference type="InterPro" id="IPR026660">
    <property type="entry name" value="PRA-CH"/>
</dbReference>
<gene>
    <name evidence="15 17" type="primary">hisIE</name>
    <name evidence="15" type="synonym">hisI</name>
    <name evidence="17" type="ORF">V3I05_01770</name>
</gene>
<evidence type="ECO:0000256" key="13">
    <source>
        <dbReference type="ARBA" id="ARBA00023102"/>
    </source>
</evidence>
<evidence type="ECO:0000259" key="16">
    <source>
        <dbReference type="Pfam" id="PF01502"/>
    </source>
</evidence>
<accession>A0ABZ3F6V0</accession>
<evidence type="ECO:0000256" key="12">
    <source>
        <dbReference type="ARBA" id="ARBA00022840"/>
    </source>
</evidence>
<dbReference type="SUPFAM" id="SSF141734">
    <property type="entry name" value="HisI-like"/>
    <property type="match status" value="1"/>
</dbReference>
<dbReference type="Gene3D" id="3.10.20.810">
    <property type="entry name" value="Phosphoribosyl-AMP cyclohydrolase"/>
    <property type="match status" value="1"/>
</dbReference>
<dbReference type="Proteomes" id="UP001434737">
    <property type="component" value="Chromosome"/>
</dbReference>
<keyword evidence="18" id="KW-1185">Reference proteome</keyword>
<comment type="similarity">
    <text evidence="6 15">In the C-terminal section; belongs to the PRA-PH family.</text>
</comment>
<dbReference type="InterPro" id="IPR008179">
    <property type="entry name" value="HisE"/>
</dbReference>
<dbReference type="NCBIfam" id="NF000768">
    <property type="entry name" value="PRK00051.1"/>
    <property type="match status" value="1"/>
</dbReference>
<keyword evidence="13 15" id="KW-0368">Histidine biosynthesis</keyword>
<comment type="catalytic activity">
    <reaction evidence="2 15">
        <text>1-(5-phospho-beta-D-ribosyl)-ATP + H2O = 1-(5-phospho-beta-D-ribosyl)-5'-AMP + diphosphate + H(+)</text>
        <dbReference type="Rhea" id="RHEA:22828"/>
        <dbReference type="ChEBI" id="CHEBI:15377"/>
        <dbReference type="ChEBI" id="CHEBI:15378"/>
        <dbReference type="ChEBI" id="CHEBI:33019"/>
        <dbReference type="ChEBI" id="CHEBI:59457"/>
        <dbReference type="ChEBI" id="CHEBI:73183"/>
        <dbReference type="EC" id="3.6.1.31"/>
    </reaction>
</comment>
<dbReference type="RefSeq" id="WP_295701938.1">
    <property type="nucleotide sequence ID" value="NZ_CP145316.1"/>
</dbReference>
<dbReference type="NCBIfam" id="NF001611">
    <property type="entry name" value="PRK00400.1-3"/>
    <property type="match status" value="1"/>
</dbReference>
<evidence type="ECO:0000256" key="8">
    <source>
        <dbReference type="ARBA" id="ARBA00022490"/>
    </source>
</evidence>
<evidence type="ECO:0000256" key="4">
    <source>
        <dbReference type="ARBA" id="ARBA00005169"/>
    </source>
</evidence>
<evidence type="ECO:0000256" key="14">
    <source>
        <dbReference type="ARBA" id="ARBA00023268"/>
    </source>
</evidence>
<evidence type="ECO:0000256" key="5">
    <source>
        <dbReference type="ARBA" id="ARBA00005204"/>
    </source>
</evidence>
<reference evidence="17 18" key="1">
    <citation type="submission" date="2024-02" db="EMBL/GenBank/DDBJ databases">
        <title>Genome and pathogenicity analysis of Helicobacter mastomyrinus isolated from mice.</title>
        <authorList>
            <person name="Zhu L."/>
        </authorList>
    </citation>
    <scope>NUCLEOTIDE SEQUENCE [LARGE SCALE GENOMIC DNA]</scope>
    <source>
        <strain evidence="17 18">Hm-17</strain>
    </source>
</reference>
<evidence type="ECO:0000256" key="9">
    <source>
        <dbReference type="ARBA" id="ARBA00022605"/>
    </source>
</evidence>
<dbReference type="EC" id="3.6.1.31" evidence="15"/>
<evidence type="ECO:0000256" key="7">
    <source>
        <dbReference type="ARBA" id="ARBA00008299"/>
    </source>
</evidence>
<dbReference type="InterPro" id="IPR023019">
    <property type="entry name" value="His_synth_HisIE"/>
</dbReference>
<comment type="catalytic activity">
    <reaction evidence="1 15">
        <text>1-(5-phospho-beta-D-ribosyl)-5'-AMP + H2O = 1-(5-phospho-beta-D-ribosyl)-5-[(5-phospho-beta-D-ribosylamino)methylideneamino]imidazole-4-carboxamide</text>
        <dbReference type="Rhea" id="RHEA:20049"/>
        <dbReference type="ChEBI" id="CHEBI:15377"/>
        <dbReference type="ChEBI" id="CHEBI:58435"/>
        <dbReference type="ChEBI" id="CHEBI:59457"/>
        <dbReference type="EC" id="3.5.4.19"/>
    </reaction>
</comment>
<feature type="domain" description="Phosphoribosyl-AMP cyclohydrolase" evidence="16">
    <location>
        <begin position="30"/>
        <end position="103"/>
    </location>
</feature>
<evidence type="ECO:0000313" key="18">
    <source>
        <dbReference type="Proteomes" id="UP001434737"/>
    </source>
</evidence>
<proteinExistence type="inferred from homology"/>
<protein>
    <recommendedName>
        <fullName evidence="15">Histidine biosynthesis bifunctional protein HisIE</fullName>
    </recommendedName>
    <domain>
        <recommendedName>
            <fullName evidence="15">Phosphoribosyl-AMP cyclohydrolase</fullName>
            <shortName evidence="15">PRA-CH</shortName>
            <ecNumber evidence="15">3.5.4.19</ecNumber>
        </recommendedName>
    </domain>
    <domain>
        <recommendedName>
            <fullName evidence="15">Phosphoribosyl-ATP pyrophosphatase</fullName>
            <shortName evidence="15">PRA-PH</shortName>
            <ecNumber evidence="15">3.6.1.31</ecNumber>
        </recommendedName>
    </domain>
</protein>
<dbReference type="GO" id="GO:0004635">
    <property type="term" value="F:phosphoribosyl-AMP cyclohydrolase activity"/>
    <property type="evidence" value="ECO:0007669"/>
    <property type="project" value="UniProtKB-EC"/>
</dbReference>
<evidence type="ECO:0000256" key="15">
    <source>
        <dbReference type="HAMAP-Rule" id="MF_01019"/>
    </source>
</evidence>
<keyword evidence="14 15" id="KW-0511">Multifunctional enzyme</keyword>
<comment type="similarity">
    <text evidence="7 15">In the N-terminal section; belongs to the PRA-CH family.</text>
</comment>
<feature type="region of interest" description="Phosphoribosyl-ATP pyrophosphohydrolase" evidence="15">
    <location>
        <begin position="132"/>
        <end position="240"/>
    </location>
</feature>
<dbReference type="PANTHER" id="PTHR42945:SF1">
    <property type="entry name" value="HISTIDINE BIOSYNTHESIS BIFUNCTIONAL PROTEIN HIS7"/>
    <property type="match status" value="1"/>
</dbReference>
<dbReference type="GO" id="GO:0004636">
    <property type="term" value="F:phosphoribosyl-ATP diphosphatase activity"/>
    <property type="evidence" value="ECO:0007669"/>
    <property type="project" value="UniProtKB-EC"/>
</dbReference>
<dbReference type="InterPro" id="IPR002496">
    <property type="entry name" value="PRib_AMP_CycHydrolase_dom"/>
</dbReference>